<dbReference type="InterPro" id="IPR018660">
    <property type="entry name" value="MliC"/>
</dbReference>
<dbReference type="RefSeq" id="WP_170882362.1">
    <property type="nucleotide sequence ID" value="NZ_JABEYA020000002.1"/>
</dbReference>
<protein>
    <submittedName>
        <fullName evidence="7">MliC family protein</fullName>
    </submittedName>
</protein>
<keyword evidence="1 5" id="KW-0732">Signal</keyword>
<organism evidence="7 8">
    <name type="scientific">Vibrio ostreicida</name>
    <dbReference type="NCBI Taxonomy" id="526588"/>
    <lineage>
        <taxon>Bacteria</taxon>
        <taxon>Pseudomonadati</taxon>
        <taxon>Pseudomonadota</taxon>
        <taxon>Gammaproteobacteria</taxon>
        <taxon>Vibrionales</taxon>
        <taxon>Vibrionaceae</taxon>
        <taxon>Vibrio</taxon>
    </lineage>
</organism>
<dbReference type="Gene3D" id="2.40.128.200">
    <property type="match status" value="1"/>
</dbReference>
<feature type="signal peptide" evidence="5">
    <location>
        <begin position="1"/>
        <end position="23"/>
    </location>
</feature>
<feature type="chain" id="PRO_5045841559" evidence="5">
    <location>
        <begin position="24"/>
        <end position="114"/>
    </location>
</feature>
<dbReference type="SUPFAM" id="SSF141488">
    <property type="entry name" value="YdhA-like"/>
    <property type="match status" value="1"/>
</dbReference>
<dbReference type="PROSITE" id="PS51257">
    <property type="entry name" value="PROKAR_LIPOPROTEIN"/>
    <property type="match status" value="1"/>
</dbReference>
<accession>A0ABT8BQ97</accession>
<reference evidence="8" key="1">
    <citation type="journal article" date="2019" name="Int. J. Syst. Evol. Microbiol.">
        <title>The Global Catalogue of Microorganisms (GCM) 10K type strain sequencing project: providing services to taxonomists for standard genome sequencing and annotation.</title>
        <authorList>
            <consortium name="The Broad Institute Genomics Platform"/>
            <consortium name="The Broad Institute Genome Sequencing Center for Infectious Disease"/>
            <person name="Wu L."/>
            <person name="Ma J."/>
        </authorList>
    </citation>
    <scope>NUCLEOTIDE SEQUENCE [LARGE SCALE GENOMIC DNA]</scope>
    <source>
        <strain evidence="8">CECT 7398</strain>
    </source>
</reference>
<evidence type="ECO:0000256" key="5">
    <source>
        <dbReference type="SAM" id="SignalP"/>
    </source>
</evidence>
<evidence type="ECO:0000256" key="2">
    <source>
        <dbReference type="ARBA" id="ARBA00023136"/>
    </source>
</evidence>
<dbReference type="Pfam" id="PF09864">
    <property type="entry name" value="MliC"/>
    <property type="match status" value="1"/>
</dbReference>
<feature type="domain" description="C-type lysozyme inhibitor" evidence="6">
    <location>
        <begin position="36"/>
        <end position="105"/>
    </location>
</feature>
<evidence type="ECO:0000256" key="4">
    <source>
        <dbReference type="ARBA" id="ARBA00023288"/>
    </source>
</evidence>
<dbReference type="Proteomes" id="UP001238540">
    <property type="component" value="Unassembled WGS sequence"/>
</dbReference>
<keyword evidence="3" id="KW-0564">Palmitate</keyword>
<keyword evidence="2" id="KW-0472">Membrane</keyword>
<proteinExistence type="predicted"/>
<comment type="caution">
    <text evidence="7">The sequence shown here is derived from an EMBL/GenBank/DDBJ whole genome shotgun (WGS) entry which is preliminary data.</text>
</comment>
<evidence type="ECO:0000259" key="6">
    <source>
        <dbReference type="Pfam" id="PF09864"/>
    </source>
</evidence>
<keyword evidence="8" id="KW-1185">Reference proteome</keyword>
<sequence>MRLMQGLSVALALISLGCSPSGAEHLYPNSAEFVAYDCMANQRFDIALLPDQQAVILRFADQRLRLTQVPSGSGVKYVRYDHESLHHPAVILHTKGDQALLEIDDLVYKNCKTH</sequence>
<evidence type="ECO:0000313" key="7">
    <source>
        <dbReference type="EMBL" id="MDN3609285.1"/>
    </source>
</evidence>
<gene>
    <name evidence="7" type="ORF">QWZ16_06040</name>
</gene>
<name>A0ABT8BQ97_9VIBR</name>
<dbReference type="InterPro" id="IPR036328">
    <property type="entry name" value="MliC_sf"/>
</dbReference>
<evidence type="ECO:0000256" key="3">
    <source>
        <dbReference type="ARBA" id="ARBA00023139"/>
    </source>
</evidence>
<evidence type="ECO:0000313" key="8">
    <source>
        <dbReference type="Proteomes" id="UP001238540"/>
    </source>
</evidence>
<dbReference type="EMBL" id="JAUFQC010000001">
    <property type="protein sequence ID" value="MDN3609285.1"/>
    <property type="molecule type" value="Genomic_DNA"/>
</dbReference>
<keyword evidence="4" id="KW-0449">Lipoprotein</keyword>
<evidence type="ECO:0000256" key="1">
    <source>
        <dbReference type="ARBA" id="ARBA00022729"/>
    </source>
</evidence>